<evidence type="ECO:0000313" key="1">
    <source>
        <dbReference type="EnsemblMetazoa" id="XP_011677526"/>
    </source>
</evidence>
<dbReference type="KEGG" id="spu:583181"/>
<dbReference type="Proteomes" id="UP000007110">
    <property type="component" value="Unassembled WGS sequence"/>
</dbReference>
<protein>
    <submittedName>
        <fullName evidence="1">Uncharacterized protein</fullName>
    </submittedName>
</protein>
<accession>A0A7M7LWD3</accession>
<organism evidence="1 2">
    <name type="scientific">Strongylocentrotus purpuratus</name>
    <name type="common">Purple sea urchin</name>
    <dbReference type="NCBI Taxonomy" id="7668"/>
    <lineage>
        <taxon>Eukaryota</taxon>
        <taxon>Metazoa</taxon>
        <taxon>Echinodermata</taxon>
        <taxon>Eleutherozoa</taxon>
        <taxon>Echinozoa</taxon>
        <taxon>Echinoidea</taxon>
        <taxon>Euechinoidea</taxon>
        <taxon>Echinacea</taxon>
        <taxon>Camarodonta</taxon>
        <taxon>Echinidea</taxon>
        <taxon>Strongylocentrotidae</taxon>
        <taxon>Strongylocentrotus</taxon>
    </lineage>
</organism>
<reference evidence="1" key="2">
    <citation type="submission" date="2021-01" db="UniProtKB">
        <authorList>
            <consortium name="EnsemblMetazoa"/>
        </authorList>
    </citation>
    <scope>IDENTIFICATION</scope>
</reference>
<reference evidence="2" key="1">
    <citation type="submission" date="2015-02" db="EMBL/GenBank/DDBJ databases">
        <title>Genome sequencing for Strongylocentrotus purpuratus.</title>
        <authorList>
            <person name="Murali S."/>
            <person name="Liu Y."/>
            <person name="Vee V."/>
            <person name="English A."/>
            <person name="Wang M."/>
            <person name="Skinner E."/>
            <person name="Han Y."/>
            <person name="Muzny D.M."/>
            <person name="Worley K.C."/>
            <person name="Gibbs R.A."/>
        </authorList>
    </citation>
    <scope>NUCLEOTIDE SEQUENCE</scope>
</reference>
<evidence type="ECO:0000313" key="2">
    <source>
        <dbReference type="Proteomes" id="UP000007110"/>
    </source>
</evidence>
<dbReference type="AlphaFoldDB" id="A0A7M7LWD3"/>
<dbReference type="GeneID" id="583181"/>
<dbReference type="EnsemblMetazoa" id="XM_011679224">
    <property type="protein sequence ID" value="XP_011677526"/>
    <property type="gene ID" value="LOC583181"/>
</dbReference>
<sequence length="102" mass="11460">MVTDEERKIYKAFGLKVSIHKVWQISSMMYYAELKAAGFALPKKLDNVVDDPNQMGGDFILNPGGEVSMVYCSKLPHDRPSVDELLPNLKKRAFKEPADDTA</sequence>
<dbReference type="OMA" id="YSEYPIS"/>
<name>A0A7M7LWD3_STRPU</name>
<dbReference type="RefSeq" id="XP_011677526.2">
    <property type="nucleotide sequence ID" value="XM_011679224.2"/>
</dbReference>
<keyword evidence="2" id="KW-1185">Reference proteome</keyword>
<proteinExistence type="predicted"/>